<reference evidence="1" key="1">
    <citation type="submission" date="2018-07" db="EMBL/GenBank/DDBJ databases">
        <authorList>
            <consortium name="PulseNet: The National Subtyping Network for Foodborne Disease Surveillance"/>
            <person name="Tarr C.L."/>
            <person name="Trees E."/>
            <person name="Katz L.S."/>
            <person name="Carleton-Romer H.A."/>
            <person name="Stroika S."/>
            <person name="Kucerova Z."/>
            <person name="Roache K.F."/>
            <person name="Sabol A.L."/>
            <person name="Besser J."/>
            <person name="Gerner-Smidt P."/>
        </authorList>
    </citation>
    <scope>NUCLEOTIDE SEQUENCE</scope>
    <source>
        <strain evidence="1">PNUSAS007861</strain>
    </source>
</reference>
<sequence length="333" mass="36226">MTSKKNGPQAIGDLLGGLIPREVKRTADAVASKGKGKGEASRALTRSDSALIDAAADIATSLPTGEDMAFTHAVLCQVGLPRAKVEGREFMRQSGAAWVNVQAGYLDEGNGPVLQPIPYGVMPRLALAWVSTFAVRNKEREIKIGDSAAEFLSLMGLDDQGARYATLRKQMHALAACRLQLGFKGRTFNGQPVEQFDAWLANRDTKQRPLWPGTMVLSEGYFTSLMQSAVPLDNRALMALKGSALALDVYAWLAHRLHRIEGRGVTLHWKALREQFAQEYKGKDPDKDFKKEFMPALKKVLAVYPQAKVKPVTGGVLLLGSAPPIPYKGGPTE</sequence>
<proteinExistence type="predicted"/>
<gene>
    <name evidence="1" type="ORF">B1B77_23425</name>
</gene>
<organism evidence="1">
    <name type="scientific">Salmonella newport</name>
    <dbReference type="NCBI Taxonomy" id="108619"/>
    <lineage>
        <taxon>Bacteria</taxon>
        <taxon>Pseudomonadati</taxon>
        <taxon>Pseudomonadota</taxon>
        <taxon>Gammaproteobacteria</taxon>
        <taxon>Enterobacterales</taxon>
        <taxon>Enterobacteriaceae</taxon>
        <taxon>Salmonella</taxon>
    </lineage>
</organism>
<comment type="caution">
    <text evidence="1">The sequence shown here is derived from an EMBL/GenBank/DDBJ whole genome shotgun (WGS) entry which is preliminary data.</text>
</comment>
<protein>
    <submittedName>
        <fullName evidence="1">Replication protein</fullName>
    </submittedName>
</protein>
<dbReference type="AlphaFoldDB" id="A0A628ZAD1"/>
<name>A0A628ZAD1_SALNE</name>
<accession>A0A628ZAD1</accession>
<dbReference type="Pfam" id="PF04796">
    <property type="entry name" value="RepA_C"/>
    <property type="match status" value="1"/>
</dbReference>
<dbReference type="EMBL" id="AAMBNR010000020">
    <property type="protein sequence ID" value="EDF6616200.1"/>
    <property type="molecule type" value="Genomic_DNA"/>
</dbReference>
<dbReference type="InterPro" id="IPR006881">
    <property type="entry name" value="RepA_C"/>
</dbReference>
<evidence type="ECO:0000313" key="1">
    <source>
        <dbReference type="EMBL" id="EDF6616200.1"/>
    </source>
</evidence>